<dbReference type="Proteomes" id="UP000244064">
    <property type="component" value="Unassembled WGS sequence"/>
</dbReference>
<gene>
    <name evidence="1" type="ORF">DBO85_14145</name>
</gene>
<evidence type="ECO:0000313" key="1">
    <source>
        <dbReference type="EMBL" id="PTU73464.1"/>
    </source>
</evidence>
<name>A0A2T5P6X9_9PSED</name>
<evidence type="ECO:0000313" key="2">
    <source>
        <dbReference type="Proteomes" id="UP000244064"/>
    </source>
</evidence>
<protein>
    <submittedName>
        <fullName evidence="1">Uncharacterized protein</fullName>
    </submittedName>
</protein>
<comment type="caution">
    <text evidence="1">The sequence shown here is derived from an EMBL/GenBank/DDBJ whole genome shotgun (WGS) entry which is preliminary data.</text>
</comment>
<organism evidence="1 2">
    <name type="scientific">Pseudomonas mangrovi</name>
    <dbReference type="NCBI Taxonomy" id="2161748"/>
    <lineage>
        <taxon>Bacteria</taxon>
        <taxon>Pseudomonadati</taxon>
        <taxon>Pseudomonadota</taxon>
        <taxon>Gammaproteobacteria</taxon>
        <taxon>Pseudomonadales</taxon>
        <taxon>Pseudomonadaceae</taxon>
        <taxon>Pseudomonas</taxon>
    </lineage>
</organism>
<sequence length="104" mass="11378">MFVLLSALLASEGAVKTITDYVFSNSWQLNELNMRPGDEYSVLADLCDLRQGEVVRFIGFDDVDNHYGIFVFIRADGAVLEVSGDFSGPGHAHLQGLRASLAKV</sequence>
<dbReference type="EMBL" id="QASN01000020">
    <property type="protein sequence ID" value="PTU73464.1"/>
    <property type="molecule type" value="Genomic_DNA"/>
</dbReference>
<accession>A0A2T5P6X9</accession>
<reference evidence="1 2" key="1">
    <citation type="submission" date="2018-04" db="EMBL/GenBank/DDBJ databases">
        <title>Pseudomonas sp. nov., isolated from mangrove soil.</title>
        <authorList>
            <person name="Chen C."/>
        </authorList>
    </citation>
    <scope>NUCLEOTIDE SEQUENCE [LARGE SCALE GENOMIC DNA]</scope>
    <source>
        <strain evidence="1 2">TC-11</strain>
    </source>
</reference>
<dbReference type="AlphaFoldDB" id="A0A2T5P6X9"/>
<proteinExistence type="predicted"/>
<keyword evidence="2" id="KW-1185">Reference proteome</keyword>